<dbReference type="EMBL" id="CP010586">
    <property type="protein sequence ID" value="AKP77298.1"/>
    <property type="molecule type" value="Genomic_DNA"/>
</dbReference>
<dbReference type="Proteomes" id="UP000036410">
    <property type="component" value="Chromosome"/>
</dbReference>
<sequence length="238" mass="27814">MKFNMLKVSLIVILAVAVILPFSKADTTEAASTKTAYVDVSSGSLTVRSGPGANYKKVGSLKNGVKTTVYSQTKTGWSEIRYNKRKAYVSTKYLRFYYNMSQSTAKSITDKVINMQRKTWERNYTKQQIYSIMNPGFTTTYIDKFFKEQMYKSGKDKYGNQLYHQIETEIFGYNIDNFEWYAKKKPTIQYYIKDNQEYLAVSQYLLDEESGNHWTYLYLSKANSKSSWKVYDISRKYD</sequence>
<feature type="signal peptide" evidence="1">
    <location>
        <begin position="1"/>
        <end position="25"/>
    </location>
</feature>
<name>A0A806TIC7_PRIMG</name>
<dbReference type="InterPro" id="IPR003646">
    <property type="entry name" value="SH3-like_bac-type"/>
</dbReference>
<organism evidence="3 4">
    <name type="scientific">Priestia megaterium Q3</name>
    <dbReference type="NCBI Taxonomy" id="1452722"/>
    <lineage>
        <taxon>Bacteria</taxon>
        <taxon>Bacillati</taxon>
        <taxon>Bacillota</taxon>
        <taxon>Bacilli</taxon>
        <taxon>Bacillales</taxon>
        <taxon>Bacillaceae</taxon>
        <taxon>Priestia</taxon>
    </lineage>
</organism>
<keyword evidence="1" id="KW-0732">Signal</keyword>
<dbReference type="PROSITE" id="PS51781">
    <property type="entry name" value="SH3B"/>
    <property type="match status" value="1"/>
</dbReference>
<dbReference type="SMART" id="SM00287">
    <property type="entry name" value="SH3b"/>
    <property type="match status" value="1"/>
</dbReference>
<dbReference type="RefSeq" id="WP_049164493.1">
    <property type="nucleotide sequence ID" value="NZ_CP010586.1"/>
</dbReference>
<feature type="chain" id="PRO_5032918944" evidence="1">
    <location>
        <begin position="26"/>
        <end position="238"/>
    </location>
</feature>
<gene>
    <name evidence="3" type="ORF">AS52_02336</name>
</gene>
<reference evidence="3 4" key="1">
    <citation type="submission" date="2015-01" db="EMBL/GenBank/DDBJ databases">
        <title>Genome sequence of bacillus megaterium Q3.</title>
        <authorList>
            <person name="Wang Y."/>
            <person name="Luo K."/>
            <person name="Bai L."/>
            <person name="Luo F."/>
        </authorList>
    </citation>
    <scope>NUCLEOTIDE SEQUENCE [LARGE SCALE GENOMIC DNA]</scope>
    <source>
        <strain evidence="3 4">Q3</strain>
    </source>
</reference>
<dbReference type="PANTHER" id="PTHR34408:SF1">
    <property type="entry name" value="GLYCOSYL HYDROLASE FAMILY 19 DOMAIN-CONTAINING PROTEIN HI_1415"/>
    <property type="match status" value="1"/>
</dbReference>
<evidence type="ECO:0000256" key="1">
    <source>
        <dbReference type="SAM" id="SignalP"/>
    </source>
</evidence>
<proteinExistence type="predicted"/>
<evidence type="ECO:0000313" key="4">
    <source>
        <dbReference type="Proteomes" id="UP000036410"/>
    </source>
</evidence>
<feature type="domain" description="SH3b" evidence="2">
    <location>
        <begin position="33"/>
        <end position="98"/>
    </location>
</feature>
<dbReference type="Pfam" id="PF08239">
    <property type="entry name" value="SH3_3"/>
    <property type="match status" value="1"/>
</dbReference>
<evidence type="ECO:0000259" key="2">
    <source>
        <dbReference type="PROSITE" id="PS51781"/>
    </source>
</evidence>
<accession>A0A806TIC7</accession>
<dbReference type="AlphaFoldDB" id="A0A806TIC7"/>
<evidence type="ECO:0000313" key="3">
    <source>
        <dbReference type="EMBL" id="AKP77298.1"/>
    </source>
</evidence>
<dbReference type="InterPro" id="IPR052354">
    <property type="entry name" value="Cell_Wall_Dynamics_Protein"/>
</dbReference>
<dbReference type="PANTHER" id="PTHR34408">
    <property type="entry name" value="FAMILY PROTEIN, PUTATIVE-RELATED"/>
    <property type="match status" value="1"/>
</dbReference>
<dbReference type="Gene3D" id="2.30.30.40">
    <property type="entry name" value="SH3 Domains"/>
    <property type="match status" value="1"/>
</dbReference>
<protein>
    <submittedName>
        <fullName evidence="3">Invasion associated secreted endopeptidase</fullName>
    </submittedName>
</protein>